<dbReference type="AlphaFoldDB" id="A0A381WV19"/>
<feature type="non-terminal residue" evidence="1">
    <location>
        <position position="54"/>
    </location>
</feature>
<evidence type="ECO:0008006" key="2">
    <source>
        <dbReference type="Google" id="ProtNLM"/>
    </source>
</evidence>
<protein>
    <recommendedName>
        <fullName evidence="2">AB hydrolase-1 domain-containing protein</fullName>
    </recommendedName>
</protein>
<dbReference type="Gene3D" id="3.40.50.1820">
    <property type="entry name" value="alpha/beta hydrolase"/>
    <property type="match status" value="1"/>
</dbReference>
<name>A0A381WV19_9ZZZZ</name>
<dbReference type="SUPFAM" id="SSF53474">
    <property type="entry name" value="alpha/beta-Hydrolases"/>
    <property type="match status" value="1"/>
</dbReference>
<reference evidence="1" key="1">
    <citation type="submission" date="2018-05" db="EMBL/GenBank/DDBJ databases">
        <authorList>
            <person name="Lanie J.A."/>
            <person name="Ng W.-L."/>
            <person name="Kazmierczak K.M."/>
            <person name="Andrzejewski T.M."/>
            <person name="Davidsen T.M."/>
            <person name="Wayne K.J."/>
            <person name="Tettelin H."/>
            <person name="Glass J.I."/>
            <person name="Rusch D."/>
            <person name="Podicherti R."/>
            <person name="Tsui H.-C.T."/>
            <person name="Winkler M.E."/>
        </authorList>
    </citation>
    <scope>NUCLEOTIDE SEQUENCE</scope>
</reference>
<proteinExistence type="predicted"/>
<evidence type="ECO:0000313" key="1">
    <source>
        <dbReference type="EMBL" id="SVA55783.1"/>
    </source>
</evidence>
<sequence>MEILRTPEDRFIDLSDYPFESHYLQCDEVRIHYLDEGTSDSETVLLIHGEPSWS</sequence>
<dbReference type="EMBL" id="UINC01012825">
    <property type="protein sequence ID" value="SVA55783.1"/>
    <property type="molecule type" value="Genomic_DNA"/>
</dbReference>
<dbReference type="InterPro" id="IPR029058">
    <property type="entry name" value="AB_hydrolase_fold"/>
</dbReference>
<accession>A0A381WV19</accession>
<organism evidence="1">
    <name type="scientific">marine metagenome</name>
    <dbReference type="NCBI Taxonomy" id="408172"/>
    <lineage>
        <taxon>unclassified sequences</taxon>
        <taxon>metagenomes</taxon>
        <taxon>ecological metagenomes</taxon>
    </lineage>
</organism>
<gene>
    <name evidence="1" type="ORF">METZ01_LOCUS108637</name>
</gene>